<dbReference type="AlphaFoldDB" id="A0A8S0WMY2"/>
<protein>
    <recommendedName>
        <fullName evidence="4">F-box domain-containing protein</fullName>
    </recommendedName>
</protein>
<sequence>MQPPKKQTKTKGQSSKSRLSSYIEELPVEILSHIFRLTHQTTLLEDTARRLASPGAVYRRIGKNDRGPQSPGVADLSFPLYTIAAVCRQWRDIVSSLPEFATRVVLPIDRTDPTAKLDKIMEGLERANSLPLDILVFPKDTGARRKNDVDIEGTHTIQIMECLAPIVPQCRSFVFKVKYSSSLPLISQQFRGRAPHLRVLKLVCEEDTDEDLPCVLPDDIPKDEEFVFPLLTTIHLDGYTFMDACNLPSWKAQLAKMSIDTLTLSNFTAPMQDEEFDLAEFSSALADIGHIRHLTLSDYRVGFTEGDSNEGYNPLNVDSLTVENLEDIQFMTEFLTGVYAAKFCFYHLVNTNLSWESIPPVHHLRLERIPELDYGFNHAFQRFFGSRLDVVDCEHFSDSHLDTIANFCEPLRRLYLIDCPGITAKGLKAMITSRNKLVSKTASLGSDDDEEDGDGEEEEGIDSDAETIVRCTVSDDEGLENLFEGPEKPPRGVAFRPIHRIHVQGHPKKLSKADRDWFMKIIRSFRWD</sequence>
<proteinExistence type="predicted"/>
<evidence type="ECO:0000313" key="3">
    <source>
        <dbReference type="Proteomes" id="UP000467700"/>
    </source>
</evidence>
<feature type="region of interest" description="Disordered" evidence="1">
    <location>
        <begin position="442"/>
        <end position="467"/>
    </location>
</feature>
<comment type="caution">
    <text evidence="2">The sequence shown here is derived from an EMBL/GenBank/DDBJ whole genome shotgun (WGS) entry which is preliminary data.</text>
</comment>
<keyword evidence="3" id="KW-1185">Reference proteome</keyword>
<gene>
    <name evidence="2" type="ORF">AAE3_LOCUS8660</name>
</gene>
<dbReference type="Proteomes" id="UP000467700">
    <property type="component" value="Unassembled WGS sequence"/>
</dbReference>
<dbReference type="EMBL" id="CACVBS010000054">
    <property type="protein sequence ID" value="CAA7266337.1"/>
    <property type="molecule type" value="Genomic_DNA"/>
</dbReference>
<dbReference type="OrthoDB" id="3048627at2759"/>
<dbReference type="InterPro" id="IPR032675">
    <property type="entry name" value="LRR_dom_sf"/>
</dbReference>
<organism evidence="2 3">
    <name type="scientific">Cyclocybe aegerita</name>
    <name type="common">Black poplar mushroom</name>
    <name type="synonym">Agrocybe aegerita</name>
    <dbReference type="NCBI Taxonomy" id="1973307"/>
    <lineage>
        <taxon>Eukaryota</taxon>
        <taxon>Fungi</taxon>
        <taxon>Dikarya</taxon>
        <taxon>Basidiomycota</taxon>
        <taxon>Agaricomycotina</taxon>
        <taxon>Agaricomycetes</taxon>
        <taxon>Agaricomycetidae</taxon>
        <taxon>Agaricales</taxon>
        <taxon>Agaricineae</taxon>
        <taxon>Bolbitiaceae</taxon>
        <taxon>Cyclocybe</taxon>
    </lineage>
</organism>
<evidence type="ECO:0000256" key="1">
    <source>
        <dbReference type="SAM" id="MobiDB-lite"/>
    </source>
</evidence>
<accession>A0A8S0WMY2</accession>
<dbReference type="Gene3D" id="3.80.10.10">
    <property type="entry name" value="Ribonuclease Inhibitor"/>
    <property type="match status" value="1"/>
</dbReference>
<name>A0A8S0WMY2_CYCAE</name>
<feature type="compositionally biased region" description="Acidic residues" evidence="1">
    <location>
        <begin position="446"/>
        <end position="465"/>
    </location>
</feature>
<dbReference type="SUPFAM" id="SSF52047">
    <property type="entry name" value="RNI-like"/>
    <property type="match status" value="1"/>
</dbReference>
<reference evidence="2 3" key="1">
    <citation type="submission" date="2020-01" db="EMBL/GenBank/DDBJ databases">
        <authorList>
            <person name="Gupta K D."/>
        </authorList>
    </citation>
    <scope>NUCLEOTIDE SEQUENCE [LARGE SCALE GENOMIC DNA]</scope>
</reference>
<evidence type="ECO:0000313" key="2">
    <source>
        <dbReference type="EMBL" id="CAA7266337.1"/>
    </source>
</evidence>
<evidence type="ECO:0008006" key="4">
    <source>
        <dbReference type="Google" id="ProtNLM"/>
    </source>
</evidence>